<evidence type="ECO:0000313" key="2">
    <source>
        <dbReference type="EMBL" id="KAB7739836.1"/>
    </source>
</evidence>
<dbReference type="SUPFAM" id="SSF88723">
    <property type="entry name" value="PIN domain-like"/>
    <property type="match status" value="1"/>
</dbReference>
<accession>A0A6N6VHH3</accession>
<dbReference type="EMBL" id="WESC01000008">
    <property type="protein sequence ID" value="KAB7739836.1"/>
    <property type="molecule type" value="Genomic_DNA"/>
</dbReference>
<dbReference type="Proteomes" id="UP000468901">
    <property type="component" value="Unassembled WGS sequence"/>
</dbReference>
<gene>
    <name evidence="2" type="ORF">F2P47_09990</name>
</gene>
<dbReference type="InterPro" id="IPR029060">
    <property type="entry name" value="PIN-like_dom_sf"/>
</dbReference>
<reference evidence="2 3" key="1">
    <citation type="submission" date="2019-09" db="EMBL/GenBank/DDBJ databases">
        <title>Parvibaculum sedimenti sp. nov., isolated from sediment.</title>
        <authorList>
            <person name="Wang Y."/>
        </authorList>
    </citation>
    <scope>NUCLEOTIDE SEQUENCE [LARGE SCALE GENOMIC DNA]</scope>
    <source>
        <strain evidence="2 3">HXT-9</strain>
    </source>
</reference>
<name>A0A6N6VHH3_9HYPH</name>
<organism evidence="2 3">
    <name type="scientific">Parvibaculum sedimenti</name>
    <dbReference type="NCBI Taxonomy" id="2608632"/>
    <lineage>
        <taxon>Bacteria</taxon>
        <taxon>Pseudomonadati</taxon>
        <taxon>Pseudomonadota</taxon>
        <taxon>Alphaproteobacteria</taxon>
        <taxon>Hyphomicrobiales</taxon>
        <taxon>Parvibaculaceae</taxon>
        <taxon>Parvibaculum</taxon>
    </lineage>
</organism>
<dbReference type="Gene3D" id="3.40.50.1010">
    <property type="entry name" value="5'-nuclease"/>
    <property type="match status" value="1"/>
</dbReference>
<evidence type="ECO:0000313" key="3">
    <source>
        <dbReference type="Proteomes" id="UP000468901"/>
    </source>
</evidence>
<evidence type="ECO:0000259" key="1">
    <source>
        <dbReference type="Pfam" id="PF01850"/>
    </source>
</evidence>
<protein>
    <submittedName>
        <fullName evidence="2">PIN domain-containing protein</fullName>
    </submittedName>
</protein>
<proteinExistence type="predicted"/>
<dbReference type="InterPro" id="IPR002716">
    <property type="entry name" value="PIN_dom"/>
</dbReference>
<keyword evidence="3" id="KW-1185">Reference proteome</keyword>
<sequence length="142" mass="16779">MNAILVDTGVWYAIFDQRDRPQEREAVDRLADRIARFHIIVPWPVTYETLRSRFVKNRLALEGFEKQLKSPNIILVEDTPYRDEALALSLESSLRKNRPLSLVDCLIRILLDEPDMKIRYLATYNERDFSDICRNRSIEILK</sequence>
<comment type="caution">
    <text evidence="2">The sequence shown here is derived from an EMBL/GenBank/DDBJ whole genome shotgun (WGS) entry which is preliminary data.</text>
</comment>
<dbReference type="Pfam" id="PF01850">
    <property type="entry name" value="PIN"/>
    <property type="match status" value="1"/>
</dbReference>
<feature type="domain" description="PIN" evidence="1">
    <location>
        <begin position="4"/>
        <end position="131"/>
    </location>
</feature>
<dbReference type="AlphaFoldDB" id="A0A6N6VHH3"/>
<dbReference type="RefSeq" id="WP_152216217.1">
    <property type="nucleotide sequence ID" value="NZ_WESC01000008.1"/>
</dbReference>